<dbReference type="GO" id="GO:0017056">
    <property type="term" value="F:structural constituent of nuclear pore"/>
    <property type="evidence" value="ECO:0007669"/>
    <property type="project" value="TreeGrafter"/>
</dbReference>
<organism evidence="5 6">
    <name type="scientific">Cryptotermes secundus</name>
    <dbReference type="NCBI Taxonomy" id="105785"/>
    <lineage>
        <taxon>Eukaryota</taxon>
        <taxon>Metazoa</taxon>
        <taxon>Ecdysozoa</taxon>
        <taxon>Arthropoda</taxon>
        <taxon>Hexapoda</taxon>
        <taxon>Insecta</taxon>
        <taxon>Pterygota</taxon>
        <taxon>Neoptera</taxon>
        <taxon>Polyneoptera</taxon>
        <taxon>Dictyoptera</taxon>
        <taxon>Blattodea</taxon>
        <taxon>Blattoidea</taxon>
        <taxon>Termitoidae</taxon>
        <taxon>Kalotermitidae</taxon>
        <taxon>Cryptotermitinae</taxon>
        <taxon>Cryptotermes</taxon>
    </lineage>
</organism>
<dbReference type="Proteomes" id="UP000235965">
    <property type="component" value="Unassembled WGS sequence"/>
</dbReference>
<evidence type="ECO:0000256" key="3">
    <source>
        <dbReference type="ARBA" id="ARBA00022448"/>
    </source>
</evidence>
<dbReference type="GO" id="GO:0006999">
    <property type="term" value="P:nuclear pore organization"/>
    <property type="evidence" value="ECO:0007669"/>
    <property type="project" value="TreeGrafter"/>
</dbReference>
<keyword evidence="4" id="KW-0539">Nucleus</keyword>
<keyword evidence="6" id="KW-1185">Reference proteome</keyword>
<dbReference type="InterPro" id="IPR021827">
    <property type="entry name" value="Nup186/Nup192/Nup205"/>
</dbReference>
<comment type="caution">
    <text evidence="5">The sequence shown here is derived from an EMBL/GenBank/DDBJ whole genome shotgun (WGS) entry which is preliminary data.</text>
</comment>
<dbReference type="InParanoid" id="A0A2J7QRS6"/>
<evidence type="ECO:0000256" key="4">
    <source>
        <dbReference type="ARBA" id="ARBA00023242"/>
    </source>
</evidence>
<sequence>MSEEMAKSEDMWTPFKELQTIVEAVVSRPVQGVLKQVEGILRKHKQNFIALLKNPPKSAKSREELRKGITEGISFPGIGHQILSKELVDEAIIISDMYELNEYMALDLLCTAQQQMPYHPGLTRGLVAVLLYYDGRKSITTALRALVQARRGISWTLESSEEVVTYITQYTQELMEYGLINKILELLQTLDLSKEIELLQQNRALGGPRHHRQVEDLFLGIRQTLADVVYYWAAQCGLPKDPTFKLINHLKTTTLEEDAAGGIDSVTLGLVMALMYALDLSILQRREDGEKLVQKLPLIAEPDFITGLIRELSPSGRSWECSGLQALANLAWGLALATLHMAPPHLHPAEGIVDEDDLLVDAAIDLKVFDFLHHTILENEAIYKEEFYIRRLHCLLTDFIVLMPLKLKELRNRADETARTMQVYTHEGLEPPSHLPRHYEHLLITIAKLYRCTHTTERLNLDLVLDYWNSSVVLPPTSAGSTSYHFHSSSRQTSLSKFVSGCADLLPPLLFVPYMKMLCSLASHPQAARHAFNLLKQNVLGNSVNVSWDHFFQSLNRYYSNLRQELPPATDTVYRHRNYPRGITPQEIQGLQAVLAVVRAVAENDEMARVALCDNPNWAPLTVLLGLVSCSVPIPLKAELLLTLAALSRAASTAATLWHNLEASQILTTVPSTSSYQPRGIQTELEEVESRNEEFPLTRALLHLLDVLTDVPVPRLLGVGTRTPGFDPYLNFVINSVFLRFNTRSYKNPDEKWVVAKSCLRLMAKFLSQYEPRAEDFVGSRVELQSGGTAQVNPHPGYHIMVHLNNKSELLRLVLFLVDEGSHLLDTYSIFPGKESLEDSMLSCLDLLDRALAHQQKFFSFLSKSGCSLLLSGLNKLLLGVNPRSGKPDHLLNVAKYVTYNAWLPRHALSAVRILLAVTMYPTSHSQLISAFTSSPLNRMEICHGFVECLEADDDEVISGDDIEGEETGVVGKTKEAILKLLQQCLGHASPNLAHYLFGFELSKDIRKTTFQQAGVMGFPRTCLHSLLTILDSSITAQSVPFAPTPKPRLLDSAYCMLYSLCADPKTSEPVLRFLRSCNDFLARHLASLPFTSESHRSSELNQMAWLLKTVAVELKVTATHMHHSQLGNLVNLLVREQGEEMVAVSVEENAPSEVTEMATIMQLSHYLATPSTFASAARHRDPLILRLLLFLDFSLESMTVPNWEFFEPSQVEQVLVQCEMSVMGSGLKLIDVKKLHHILMQELAAIQGSSTAGQRQLILQEIQAILMYALKHNVHRSRIGSTVRYMDAWRQVCEVLFAVTPPEVLPFELRKQLLLETVHLLLRKVLLQDALSELASLASGVVLLLLVNLRHCLMLKQKEAAFGPVKDHVVSSSSGLPDGFGTYNMPTLQANSATLKVILSSIVEWILKSGIASQQLRANLYGALLNFLHIARVGGSLMPDVPGENLNNTESLYVSRLDSSRYRAGIAEQRSQYQSSLEVIVAFGEGLVDVLCHDCTGGHDVCKMLALSCLDKLIELDPHTSWVSFLSSHGYLKHLIDSLLYSEEKLLSVLETIPTTLRPLYLYESKMALLCRIASTRSGAELLLEQGTFSALSSMTVFDCHPDIVRSNLLVELDFVPSVSARYLQILFPALDLCDAILTSLGTDNQSSTVQILHFLLNHSEMVTMVLRAGSPYMQIGHLKELARLTGVIARSAYLDMYHVRASESRMETSSYLHRIQKLMLALLSRFVASEALLRELTGSADVSTARTPAASGPDAQQTDTMAGKDKMEAVLRFFQVACHLVLYARNIVASREADHRASTVIFKASLAEPGMTTERRMREGHMEESTVPNLGVMVQQLVRCVEHHHLEKAALDLLSRKLASVPNMNSTELKEFLPEGSANTGNVAENRSLASQHLALQLNLKRQELRYCSFLIENCLYLVWCHLDYYMLRSLPRGFPQVVPSPVLTQGTSESMWLVSPQEISQLKQGLISIFNDSFSRKLIDTKQDQPASDRGFIEALLRRIKRLIQFVPVK</sequence>
<comment type="subcellular location">
    <subcellularLocation>
        <location evidence="1">Nucleus</location>
    </subcellularLocation>
</comment>
<evidence type="ECO:0000256" key="2">
    <source>
        <dbReference type="ARBA" id="ARBA00005892"/>
    </source>
</evidence>
<dbReference type="STRING" id="105785.A0A2J7QRS6"/>
<dbReference type="PANTHER" id="PTHR31344">
    <property type="entry name" value="NUCLEAR PORE COMPLEX PROTEIN NUP205"/>
    <property type="match status" value="1"/>
</dbReference>
<protein>
    <submittedName>
        <fullName evidence="5">Nuclear pore complex protein Nup205</fullName>
    </submittedName>
</protein>
<reference evidence="5 6" key="1">
    <citation type="submission" date="2017-12" db="EMBL/GenBank/DDBJ databases">
        <title>Hemimetabolous genomes reveal molecular basis of termite eusociality.</title>
        <authorList>
            <person name="Harrison M.C."/>
            <person name="Jongepier E."/>
            <person name="Robertson H.M."/>
            <person name="Arning N."/>
            <person name="Bitard-Feildel T."/>
            <person name="Chao H."/>
            <person name="Childers C.P."/>
            <person name="Dinh H."/>
            <person name="Doddapaneni H."/>
            <person name="Dugan S."/>
            <person name="Gowin J."/>
            <person name="Greiner C."/>
            <person name="Han Y."/>
            <person name="Hu H."/>
            <person name="Hughes D.S.T."/>
            <person name="Huylmans A.-K."/>
            <person name="Kemena C."/>
            <person name="Kremer L.P.M."/>
            <person name="Lee S.L."/>
            <person name="Lopez-Ezquerra A."/>
            <person name="Mallet L."/>
            <person name="Monroy-Kuhn J.M."/>
            <person name="Moser A."/>
            <person name="Murali S.C."/>
            <person name="Muzny D.M."/>
            <person name="Otani S."/>
            <person name="Piulachs M.-D."/>
            <person name="Poelchau M."/>
            <person name="Qu J."/>
            <person name="Schaub F."/>
            <person name="Wada-Katsumata A."/>
            <person name="Worley K.C."/>
            <person name="Xie Q."/>
            <person name="Ylla G."/>
            <person name="Poulsen M."/>
            <person name="Gibbs R.A."/>
            <person name="Schal C."/>
            <person name="Richards S."/>
            <person name="Belles X."/>
            <person name="Korb J."/>
            <person name="Bornberg-Bauer E."/>
        </authorList>
    </citation>
    <scope>NUCLEOTIDE SEQUENCE [LARGE SCALE GENOMIC DNA]</scope>
    <source>
        <tissue evidence="5">Whole body</tissue>
    </source>
</reference>
<evidence type="ECO:0000256" key="1">
    <source>
        <dbReference type="ARBA" id="ARBA00004123"/>
    </source>
</evidence>
<evidence type="ECO:0000313" key="6">
    <source>
        <dbReference type="Proteomes" id="UP000235965"/>
    </source>
</evidence>
<evidence type="ECO:0000313" key="5">
    <source>
        <dbReference type="EMBL" id="PNF31277.1"/>
    </source>
</evidence>
<dbReference type="Pfam" id="PF11894">
    <property type="entry name" value="Nup192"/>
    <property type="match status" value="1"/>
</dbReference>
<dbReference type="GO" id="GO:0044611">
    <property type="term" value="C:nuclear pore inner ring"/>
    <property type="evidence" value="ECO:0007669"/>
    <property type="project" value="TreeGrafter"/>
</dbReference>
<gene>
    <name evidence="5" type="ORF">B7P43_G12652</name>
</gene>
<dbReference type="PANTHER" id="PTHR31344:SF0">
    <property type="entry name" value="NUCLEAR PORE COMPLEX PROTEIN NUP205"/>
    <property type="match status" value="1"/>
</dbReference>
<dbReference type="OrthoDB" id="2019644at2759"/>
<comment type="similarity">
    <text evidence="2">Belongs to the NUP186/NUP192/NUP205 family.</text>
</comment>
<name>A0A2J7QRS6_9NEOP</name>
<proteinExistence type="inferred from homology"/>
<dbReference type="EMBL" id="NEVH01011885">
    <property type="protein sequence ID" value="PNF31277.1"/>
    <property type="molecule type" value="Genomic_DNA"/>
</dbReference>
<keyword evidence="3" id="KW-0813">Transport</keyword>
<dbReference type="FunCoup" id="A0A2J7QRS6">
    <property type="interactions" value="1764"/>
</dbReference>
<accession>A0A2J7QRS6</accession>